<reference evidence="1 2" key="1">
    <citation type="submission" date="2017-08" db="EMBL/GenBank/DDBJ databases">
        <title>Infants hospitalized years apart are colonized by the same room-sourced microbial strains.</title>
        <authorList>
            <person name="Brooks B."/>
            <person name="Olm M.R."/>
            <person name="Firek B.A."/>
            <person name="Baker R."/>
            <person name="Thomas B.C."/>
            <person name="Morowitz M.J."/>
            <person name="Banfield J.F."/>
        </authorList>
    </citation>
    <scope>NUCLEOTIDE SEQUENCE [LARGE SCALE GENOMIC DNA]</scope>
    <source>
        <strain evidence="1">S2_018_000_R2_104</strain>
    </source>
</reference>
<protein>
    <recommendedName>
        <fullName evidence="3">Pentapeptide repeat-containing protein</fullName>
    </recommendedName>
</protein>
<dbReference type="Proteomes" id="UP000249557">
    <property type="component" value="Unassembled WGS sequence"/>
</dbReference>
<dbReference type="AlphaFoldDB" id="A0A2W4ZX92"/>
<organism evidence="1 2">
    <name type="scientific">Micavibrio aeruginosavorus</name>
    <dbReference type="NCBI Taxonomy" id="349221"/>
    <lineage>
        <taxon>Bacteria</taxon>
        <taxon>Pseudomonadati</taxon>
        <taxon>Bdellovibrionota</taxon>
        <taxon>Bdellovibrionia</taxon>
        <taxon>Bdellovibrionales</taxon>
        <taxon>Pseudobdellovibrionaceae</taxon>
        <taxon>Micavibrio</taxon>
    </lineage>
</organism>
<proteinExistence type="predicted"/>
<comment type="caution">
    <text evidence="1">The sequence shown here is derived from an EMBL/GenBank/DDBJ whole genome shotgun (WGS) entry which is preliminary data.</text>
</comment>
<sequence length="201" mass="21962">MWGKMIIRNINGAVIAHSDEKTLRRAAEYCVMQNMDLSGADFRGGRLRGAALDGMRGKDACFWSADLTNSDLGLADLRGAYFSSTILEGAVLDGAKISCPSFWSCDLQNIKSMHGLIYSHRGEVDISLNRPPLVVRGLPQRLVLLPGFCLWGSWIYPAGDMPADLRHALKSAGASMTDMLRRSVRNAKPHIPKINGAEAAF</sequence>
<dbReference type="SUPFAM" id="SSF141571">
    <property type="entry name" value="Pentapeptide repeat-like"/>
    <property type="match status" value="1"/>
</dbReference>
<name>A0A2W4ZX92_9BACT</name>
<dbReference type="Pfam" id="PF00805">
    <property type="entry name" value="Pentapeptide"/>
    <property type="match status" value="2"/>
</dbReference>
<dbReference type="Gene3D" id="2.160.20.80">
    <property type="entry name" value="E3 ubiquitin-protein ligase SopA"/>
    <property type="match status" value="1"/>
</dbReference>
<accession>A0A2W4ZX92</accession>
<gene>
    <name evidence="1" type="ORF">DI626_07885</name>
</gene>
<dbReference type="InterPro" id="IPR001646">
    <property type="entry name" value="5peptide_repeat"/>
</dbReference>
<dbReference type="EMBL" id="QFNK01000162">
    <property type="protein sequence ID" value="PZO84849.1"/>
    <property type="molecule type" value="Genomic_DNA"/>
</dbReference>
<evidence type="ECO:0008006" key="3">
    <source>
        <dbReference type="Google" id="ProtNLM"/>
    </source>
</evidence>
<evidence type="ECO:0000313" key="1">
    <source>
        <dbReference type="EMBL" id="PZO84849.1"/>
    </source>
</evidence>
<evidence type="ECO:0000313" key="2">
    <source>
        <dbReference type="Proteomes" id="UP000249557"/>
    </source>
</evidence>